<evidence type="ECO:0000313" key="2">
    <source>
        <dbReference type="Proteomes" id="UP001188597"/>
    </source>
</evidence>
<name>A0AA88VD32_9ASTE</name>
<gene>
    <name evidence="1" type="ORF">RJ639_018066</name>
</gene>
<comment type="caution">
    <text evidence="1">The sequence shown here is derived from an EMBL/GenBank/DDBJ whole genome shotgun (WGS) entry which is preliminary data.</text>
</comment>
<accession>A0AA88VD32</accession>
<reference evidence="1" key="1">
    <citation type="submission" date="2022-12" db="EMBL/GenBank/DDBJ databases">
        <title>Draft genome assemblies for two species of Escallonia (Escalloniales).</title>
        <authorList>
            <person name="Chanderbali A."/>
            <person name="Dervinis C."/>
            <person name="Anghel I."/>
            <person name="Soltis D."/>
            <person name="Soltis P."/>
            <person name="Zapata F."/>
        </authorList>
    </citation>
    <scope>NUCLEOTIDE SEQUENCE</scope>
    <source>
        <strain evidence="1">UCBG64.0493</strain>
        <tissue evidence="1">Leaf</tissue>
    </source>
</reference>
<sequence length="84" mass="9140">MHMITTQATLSIPETLAMSKYQTLFGKKAQTNRHDASFLLTKEDYDILEGATPCLGYLRTGGSVPSPCCAGVESLARQRGQHPV</sequence>
<dbReference type="SUPFAM" id="SSF47699">
    <property type="entry name" value="Bifunctional inhibitor/lipid-transfer protein/seed storage 2S albumin"/>
    <property type="match status" value="1"/>
</dbReference>
<proteinExistence type="predicted"/>
<dbReference type="InterPro" id="IPR036312">
    <property type="entry name" value="Bifun_inhib/LTP/seed_sf"/>
</dbReference>
<dbReference type="EMBL" id="JAVXUP010002218">
    <property type="protein sequence ID" value="KAK3004728.1"/>
    <property type="molecule type" value="Genomic_DNA"/>
</dbReference>
<dbReference type="Gene3D" id="1.10.110.10">
    <property type="entry name" value="Plant lipid-transfer and hydrophobic proteins"/>
    <property type="match status" value="1"/>
</dbReference>
<keyword evidence="2" id="KW-1185">Reference proteome</keyword>
<organism evidence="1 2">
    <name type="scientific">Escallonia herrerae</name>
    <dbReference type="NCBI Taxonomy" id="1293975"/>
    <lineage>
        <taxon>Eukaryota</taxon>
        <taxon>Viridiplantae</taxon>
        <taxon>Streptophyta</taxon>
        <taxon>Embryophyta</taxon>
        <taxon>Tracheophyta</taxon>
        <taxon>Spermatophyta</taxon>
        <taxon>Magnoliopsida</taxon>
        <taxon>eudicotyledons</taxon>
        <taxon>Gunneridae</taxon>
        <taxon>Pentapetalae</taxon>
        <taxon>asterids</taxon>
        <taxon>campanulids</taxon>
        <taxon>Escalloniales</taxon>
        <taxon>Escalloniaceae</taxon>
        <taxon>Escallonia</taxon>
    </lineage>
</organism>
<evidence type="ECO:0000313" key="1">
    <source>
        <dbReference type="EMBL" id="KAK3004728.1"/>
    </source>
</evidence>
<dbReference type="Proteomes" id="UP001188597">
    <property type="component" value="Unassembled WGS sequence"/>
</dbReference>
<dbReference type="AlphaFoldDB" id="A0AA88VD32"/>
<protein>
    <submittedName>
        <fullName evidence="1">Uncharacterized protein</fullName>
    </submittedName>
</protein>